<evidence type="ECO:0000256" key="4">
    <source>
        <dbReference type="ARBA" id="ARBA00022679"/>
    </source>
</evidence>
<organism evidence="12 13">
    <name type="scientific">[Ruminococcus] lactaris</name>
    <dbReference type="NCBI Taxonomy" id="46228"/>
    <lineage>
        <taxon>Bacteria</taxon>
        <taxon>Bacillati</taxon>
        <taxon>Bacillota</taxon>
        <taxon>Clostridia</taxon>
        <taxon>Lachnospirales</taxon>
        <taxon>Lachnospiraceae</taxon>
        <taxon>Mediterraneibacter</taxon>
    </lineage>
</organism>
<dbReference type="Proteomes" id="UP000285832">
    <property type="component" value="Unassembled WGS sequence"/>
</dbReference>
<keyword evidence="8 11" id="KW-0067">ATP-binding</keyword>
<dbReference type="RefSeq" id="WP_118279368.1">
    <property type="nucleotide sequence ID" value="NZ_JAQDJO010000013.1"/>
</dbReference>
<keyword evidence="4 11" id="KW-0808">Transferase</keyword>
<proteinExistence type="inferred from homology"/>
<evidence type="ECO:0000256" key="11">
    <source>
        <dbReference type="HAMAP-Rule" id="MF_00228"/>
    </source>
</evidence>
<keyword evidence="5 11" id="KW-0479">Metal-binding</keyword>
<keyword evidence="9 11" id="KW-0460">Magnesium</keyword>
<feature type="binding site" evidence="11">
    <location>
        <position position="215"/>
    </location>
    <ligand>
        <name>substrate</name>
    </ligand>
</feature>
<dbReference type="GO" id="GO:0004417">
    <property type="term" value="F:hydroxyethylthiazole kinase activity"/>
    <property type="evidence" value="ECO:0007669"/>
    <property type="project" value="UniProtKB-UniRule"/>
</dbReference>
<dbReference type="InterPro" id="IPR029056">
    <property type="entry name" value="Ribokinase-like"/>
</dbReference>
<evidence type="ECO:0000313" key="13">
    <source>
        <dbReference type="Proteomes" id="UP000285832"/>
    </source>
</evidence>
<dbReference type="UniPathway" id="UPA00060">
    <property type="reaction ID" value="UER00139"/>
</dbReference>
<evidence type="ECO:0000256" key="2">
    <source>
        <dbReference type="ARBA" id="ARBA00001946"/>
    </source>
</evidence>
<keyword evidence="10 11" id="KW-0784">Thiamine biosynthesis</keyword>
<dbReference type="GO" id="GO:0009228">
    <property type="term" value="P:thiamine biosynthetic process"/>
    <property type="evidence" value="ECO:0007669"/>
    <property type="project" value="UniProtKB-KW"/>
</dbReference>
<dbReference type="Pfam" id="PF02110">
    <property type="entry name" value="HK"/>
    <property type="match status" value="2"/>
</dbReference>
<comment type="cofactor">
    <cofactor evidence="2 11">
        <name>Mg(2+)</name>
        <dbReference type="ChEBI" id="CHEBI:18420"/>
    </cofactor>
</comment>
<gene>
    <name evidence="11" type="primary">thiM</name>
    <name evidence="12" type="ORF">DW116_11815</name>
</gene>
<comment type="similarity">
    <text evidence="11">Belongs to the Thz kinase family.</text>
</comment>
<evidence type="ECO:0000256" key="9">
    <source>
        <dbReference type="ARBA" id="ARBA00022842"/>
    </source>
</evidence>
<protein>
    <recommendedName>
        <fullName evidence="11">Hydroxyethylthiazole kinase</fullName>
        <ecNumber evidence="11">2.7.1.50</ecNumber>
    </recommendedName>
    <alternativeName>
        <fullName evidence="11">4-methyl-5-beta-hydroxyethylthiazole kinase</fullName>
        <shortName evidence="11">TH kinase</shortName>
        <shortName evidence="11">Thz kinase</shortName>
    </alternativeName>
</protein>
<dbReference type="EMBL" id="QRMI01000038">
    <property type="protein sequence ID" value="RHJ58436.1"/>
    <property type="molecule type" value="Genomic_DNA"/>
</dbReference>
<evidence type="ECO:0000256" key="8">
    <source>
        <dbReference type="ARBA" id="ARBA00022840"/>
    </source>
</evidence>
<dbReference type="GO" id="GO:0005524">
    <property type="term" value="F:ATP binding"/>
    <property type="evidence" value="ECO:0007669"/>
    <property type="project" value="UniProtKB-UniRule"/>
</dbReference>
<comment type="function">
    <text evidence="11">Catalyzes the phosphorylation of the hydroxyl group of 4-methyl-5-beta-hydroxyethylthiazole (THZ).</text>
</comment>
<keyword evidence="7 11" id="KW-0418">Kinase</keyword>
<dbReference type="EC" id="2.7.1.50" evidence="11"/>
<feature type="binding site" evidence="11">
    <location>
        <position position="108"/>
    </location>
    <ligand>
        <name>ATP</name>
        <dbReference type="ChEBI" id="CHEBI:30616"/>
    </ligand>
</feature>
<evidence type="ECO:0000256" key="5">
    <source>
        <dbReference type="ARBA" id="ARBA00022723"/>
    </source>
</evidence>
<evidence type="ECO:0000313" key="12">
    <source>
        <dbReference type="EMBL" id="RHJ58436.1"/>
    </source>
</evidence>
<comment type="caution">
    <text evidence="12">The sequence shown here is derived from an EMBL/GenBank/DDBJ whole genome shotgun (WGS) entry which is preliminary data.</text>
</comment>
<dbReference type="PIRSF" id="PIRSF000513">
    <property type="entry name" value="Thz_kinase"/>
    <property type="match status" value="1"/>
</dbReference>
<accession>A0A415CXD0</accession>
<dbReference type="HAMAP" id="MF_00228">
    <property type="entry name" value="Thz_kinase"/>
    <property type="match status" value="1"/>
</dbReference>
<dbReference type="SUPFAM" id="SSF53613">
    <property type="entry name" value="Ribokinase-like"/>
    <property type="match status" value="1"/>
</dbReference>
<dbReference type="GO" id="GO:0000287">
    <property type="term" value="F:magnesium ion binding"/>
    <property type="evidence" value="ECO:0007669"/>
    <property type="project" value="UniProtKB-UniRule"/>
</dbReference>
<comment type="pathway">
    <text evidence="3 11">Cofactor biosynthesis; thiamine diphosphate biosynthesis; 4-methyl-5-(2-phosphoethyl)-thiazole from 5-(2-hydroxyethyl)-4-methylthiazole: step 1/1.</text>
</comment>
<feature type="binding site" evidence="11">
    <location>
        <position position="188"/>
    </location>
    <ligand>
        <name>ATP</name>
        <dbReference type="ChEBI" id="CHEBI:30616"/>
    </ligand>
</feature>
<reference evidence="12 13" key="1">
    <citation type="submission" date="2018-08" db="EMBL/GenBank/DDBJ databases">
        <title>A genome reference for cultivated species of the human gut microbiota.</title>
        <authorList>
            <person name="Zou Y."/>
            <person name="Xue W."/>
            <person name="Luo G."/>
        </authorList>
    </citation>
    <scope>NUCLEOTIDE SEQUENCE [LARGE SCALE GENOMIC DNA]</scope>
    <source>
        <strain evidence="12 13">AM09-9</strain>
    </source>
</reference>
<evidence type="ECO:0000256" key="1">
    <source>
        <dbReference type="ARBA" id="ARBA00001771"/>
    </source>
</evidence>
<comment type="catalytic activity">
    <reaction evidence="1 11">
        <text>5-(2-hydroxyethyl)-4-methylthiazole + ATP = 4-methyl-5-(2-phosphooxyethyl)-thiazole + ADP + H(+)</text>
        <dbReference type="Rhea" id="RHEA:24212"/>
        <dbReference type="ChEBI" id="CHEBI:15378"/>
        <dbReference type="ChEBI" id="CHEBI:17957"/>
        <dbReference type="ChEBI" id="CHEBI:30616"/>
        <dbReference type="ChEBI" id="CHEBI:58296"/>
        <dbReference type="ChEBI" id="CHEBI:456216"/>
        <dbReference type="EC" id="2.7.1.50"/>
    </reaction>
</comment>
<dbReference type="PRINTS" id="PR01099">
    <property type="entry name" value="HYETHTZKNASE"/>
</dbReference>
<evidence type="ECO:0000256" key="6">
    <source>
        <dbReference type="ARBA" id="ARBA00022741"/>
    </source>
</evidence>
<dbReference type="AlphaFoldDB" id="A0A415CXD0"/>
<dbReference type="GO" id="GO:0009229">
    <property type="term" value="P:thiamine diphosphate biosynthetic process"/>
    <property type="evidence" value="ECO:0007669"/>
    <property type="project" value="UniProtKB-UniRule"/>
</dbReference>
<dbReference type="CDD" id="cd01170">
    <property type="entry name" value="THZ_kinase"/>
    <property type="match status" value="1"/>
</dbReference>
<sequence>MEKNVKVHCLTNPVTMQSVANVLLAAGGSAVMAQDEQEVEEITAICQATLLNTGVPDERKIRSCILAGKCANRLGHPVVLDPVGAGASKFRRKKIGQLLQSVVPSIIRCNQEEASALLRAEDEKEFLVLGTERQKIEGTAESCQQDGDAVFSGIQSGGVESSLELELEKARRLAVRLAKKYRCTVCMTGEQDVISDGERVKVISGGDGRICRITGSGCMLSALCALKCGDGTDSFEAAAEAAETWRHCAERAGETVDEKEEGIGSFQIRLLDALSLKMEME</sequence>
<evidence type="ECO:0000256" key="7">
    <source>
        <dbReference type="ARBA" id="ARBA00022777"/>
    </source>
</evidence>
<evidence type="ECO:0000256" key="10">
    <source>
        <dbReference type="ARBA" id="ARBA00022977"/>
    </source>
</evidence>
<keyword evidence="6 11" id="KW-0547">Nucleotide-binding</keyword>
<evidence type="ECO:0000256" key="3">
    <source>
        <dbReference type="ARBA" id="ARBA00004868"/>
    </source>
</evidence>
<name>A0A415CXD0_9FIRM</name>
<dbReference type="InterPro" id="IPR000417">
    <property type="entry name" value="Hyethyz_kinase"/>
</dbReference>
<feature type="binding site" evidence="11">
    <location>
        <position position="32"/>
    </location>
    <ligand>
        <name>substrate</name>
    </ligand>
</feature>
<dbReference type="Gene3D" id="3.40.1190.20">
    <property type="match status" value="1"/>
</dbReference>